<evidence type="ECO:0000256" key="1">
    <source>
        <dbReference type="ARBA" id="ARBA00001933"/>
    </source>
</evidence>
<evidence type="ECO:0000256" key="6">
    <source>
        <dbReference type="ARBA" id="ARBA00009320"/>
    </source>
</evidence>
<dbReference type="SUPFAM" id="SSF56752">
    <property type="entry name" value="D-aminoacid aminotransferase-like PLP-dependent enzymes"/>
    <property type="match status" value="1"/>
</dbReference>
<dbReference type="InterPro" id="IPR005785">
    <property type="entry name" value="B_amino_transI"/>
</dbReference>
<name>A0A0U9HNU7_9BACT</name>
<comment type="pathway">
    <text evidence="5 17">Amino-acid biosynthesis; L-leucine biosynthesis; L-leucine from 3-methyl-2-oxobutanoate: step 4/4.</text>
</comment>
<keyword evidence="11 17" id="KW-0100">Branched-chain amino acid biosynthesis</keyword>
<dbReference type="GO" id="GO:0009099">
    <property type="term" value="P:L-valine biosynthetic process"/>
    <property type="evidence" value="ECO:0007669"/>
    <property type="project" value="UniProtKB-UniPathway"/>
</dbReference>
<dbReference type="PROSITE" id="PS00770">
    <property type="entry name" value="AA_TRANSFER_CLASS_4"/>
    <property type="match status" value="1"/>
</dbReference>
<dbReference type="GO" id="GO:0052656">
    <property type="term" value="F:L-isoleucine-2-oxoglutarate transaminase activity"/>
    <property type="evidence" value="ECO:0007669"/>
    <property type="project" value="RHEA"/>
</dbReference>
<evidence type="ECO:0000256" key="15">
    <source>
        <dbReference type="RuleBase" id="RU004106"/>
    </source>
</evidence>
<proteinExistence type="inferred from homology"/>
<comment type="catalytic activity">
    <reaction evidence="12 17">
        <text>L-valine + 2-oxoglutarate = 3-methyl-2-oxobutanoate + L-glutamate</text>
        <dbReference type="Rhea" id="RHEA:24813"/>
        <dbReference type="ChEBI" id="CHEBI:11851"/>
        <dbReference type="ChEBI" id="CHEBI:16810"/>
        <dbReference type="ChEBI" id="CHEBI:29985"/>
        <dbReference type="ChEBI" id="CHEBI:57762"/>
        <dbReference type="EC" id="2.6.1.42"/>
    </reaction>
</comment>
<evidence type="ECO:0000256" key="2">
    <source>
        <dbReference type="ARBA" id="ARBA00003109"/>
    </source>
</evidence>
<dbReference type="GO" id="GO:0052655">
    <property type="term" value="F:L-valine-2-oxoglutarate transaminase activity"/>
    <property type="evidence" value="ECO:0007669"/>
    <property type="project" value="RHEA"/>
</dbReference>
<gene>
    <name evidence="17" type="primary">ilvE</name>
    <name evidence="18" type="ORF">TAGGR_1310</name>
</gene>
<dbReference type="GO" id="GO:0009097">
    <property type="term" value="P:isoleucine biosynthetic process"/>
    <property type="evidence" value="ECO:0007669"/>
    <property type="project" value="UniProtKB-UniPathway"/>
</dbReference>
<evidence type="ECO:0000256" key="11">
    <source>
        <dbReference type="ARBA" id="ARBA00023304"/>
    </source>
</evidence>
<dbReference type="AlphaFoldDB" id="A0A0U9HNU7"/>
<reference evidence="19" key="1">
    <citation type="submission" date="2016-01" db="EMBL/GenBank/DDBJ databases">
        <title>Draft genome sequence of Thermodesulfovibrio aggregans strain TGE-P1.</title>
        <authorList>
            <person name="Sekiguchi Y."/>
            <person name="Ohashi A."/>
            <person name="Matsuura N."/>
            <person name="Tourlousse M.D."/>
        </authorList>
    </citation>
    <scope>NUCLEOTIDE SEQUENCE [LARGE SCALE GENOMIC DNA]</scope>
    <source>
        <strain evidence="19">TGE-P1</strain>
    </source>
</reference>
<evidence type="ECO:0000256" key="12">
    <source>
        <dbReference type="ARBA" id="ARBA00048212"/>
    </source>
</evidence>
<dbReference type="InterPro" id="IPR001544">
    <property type="entry name" value="Aminotrans_IV"/>
</dbReference>
<comment type="catalytic activity">
    <reaction evidence="13 17">
        <text>L-isoleucine + 2-oxoglutarate = (S)-3-methyl-2-oxopentanoate + L-glutamate</text>
        <dbReference type="Rhea" id="RHEA:24801"/>
        <dbReference type="ChEBI" id="CHEBI:16810"/>
        <dbReference type="ChEBI" id="CHEBI:29985"/>
        <dbReference type="ChEBI" id="CHEBI:35146"/>
        <dbReference type="ChEBI" id="CHEBI:58045"/>
        <dbReference type="EC" id="2.6.1.42"/>
    </reaction>
</comment>
<evidence type="ECO:0000256" key="8">
    <source>
        <dbReference type="ARBA" id="ARBA00022605"/>
    </source>
</evidence>
<keyword evidence="19" id="KW-1185">Reference proteome</keyword>
<comment type="catalytic activity">
    <reaction evidence="14 17">
        <text>L-leucine + 2-oxoglutarate = 4-methyl-2-oxopentanoate + L-glutamate</text>
        <dbReference type="Rhea" id="RHEA:18321"/>
        <dbReference type="ChEBI" id="CHEBI:16810"/>
        <dbReference type="ChEBI" id="CHEBI:17865"/>
        <dbReference type="ChEBI" id="CHEBI:29985"/>
        <dbReference type="ChEBI" id="CHEBI:57427"/>
        <dbReference type="EC" id="2.6.1.42"/>
    </reaction>
</comment>
<dbReference type="GO" id="GO:0005829">
    <property type="term" value="C:cytosol"/>
    <property type="evidence" value="ECO:0007669"/>
    <property type="project" value="TreeGrafter"/>
</dbReference>
<dbReference type="InterPro" id="IPR018300">
    <property type="entry name" value="Aminotrans_IV_CS"/>
</dbReference>
<comment type="cofactor">
    <cofactor evidence="1 16">
        <name>pyridoxal 5'-phosphate</name>
        <dbReference type="ChEBI" id="CHEBI:597326"/>
    </cofactor>
</comment>
<dbReference type="GO" id="GO:0052654">
    <property type="term" value="F:L-leucine-2-oxoglutarate transaminase activity"/>
    <property type="evidence" value="ECO:0007669"/>
    <property type="project" value="RHEA"/>
</dbReference>
<dbReference type="CDD" id="cd01557">
    <property type="entry name" value="BCAT_beta_family"/>
    <property type="match status" value="1"/>
</dbReference>
<accession>A0A0U9HNU7</accession>
<keyword evidence="9 17" id="KW-0808">Transferase</keyword>
<dbReference type="NCBIfam" id="TIGR01122">
    <property type="entry name" value="ilvE_I"/>
    <property type="match status" value="1"/>
</dbReference>
<dbReference type="InterPro" id="IPR043132">
    <property type="entry name" value="BCAT-like_C"/>
</dbReference>
<dbReference type="PANTHER" id="PTHR42743">
    <property type="entry name" value="AMINO-ACID AMINOTRANSFERASE"/>
    <property type="match status" value="1"/>
</dbReference>
<evidence type="ECO:0000256" key="10">
    <source>
        <dbReference type="ARBA" id="ARBA00022898"/>
    </source>
</evidence>
<protein>
    <recommendedName>
        <fullName evidence="17">Branched-chain-amino-acid aminotransferase</fullName>
        <shortName evidence="17">BCAT</shortName>
        <ecNumber evidence="17">2.6.1.42</ecNumber>
    </recommendedName>
</protein>
<comment type="function">
    <text evidence="2 17">Acts on leucine, isoleucine and valine.</text>
</comment>
<evidence type="ECO:0000256" key="7">
    <source>
        <dbReference type="ARBA" id="ARBA00022576"/>
    </source>
</evidence>
<evidence type="ECO:0000256" key="17">
    <source>
        <dbReference type="RuleBase" id="RU364094"/>
    </source>
</evidence>
<keyword evidence="10 16" id="KW-0663">Pyridoxal phosphate</keyword>
<comment type="caution">
    <text evidence="18">The sequence shown here is derived from an EMBL/GenBank/DDBJ whole genome shotgun (WGS) entry which is preliminary data.</text>
</comment>
<evidence type="ECO:0000256" key="9">
    <source>
        <dbReference type="ARBA" id="ARBA00022679"/>
    </source>
</evidence>
<evidence type="ECO:0000256" key="16">
    <source>
        <dbReference type="RuleBase" id="RU004516"/>
    </source>
</evidence>
<dbReference type="InterPro" id="IPR036038">
    <property type="entry name" value="Aminotransferase-like"/>
</dbReference>
<dbReference type="FunFam" id="3.20.10.10:FF:000001">
    <property type="entry name" value="Branched-chain-amino-acid aminotransferase"/>
    <property type="match status" value="1"/>
</dbReference>
<comment type="pathway">
    <text evidence="3 17">Amino-acid biosynthesis; L-isoleucine biosynthesis; L-isoleucine from 2-oxobutanoate: step 4/4.</text>
</comment>
<evidence type="ECO:0000313" key="19">
    <source>
        <dbReference type="Proteomes" id="UP000054976"/>
    </source>
</evidence>
<evidence type="ECO:0000256" key="14">
    <source>
        <dbReference type="ARBA" id="ARBA00049229"/>
    </source>
</evidence>
<evidence type="ECO:0000256" key="3">
    <source>
        <dbReference type="ARBA" id="ARBA00004824"/>
    </source>
</evidence>
<dbReference type="Proteomes" id="UP000054976">
    <property type="component" value="Unassembled WGS sequence"/>
</dbReference>
<dbReference type="UniPathway" id="UPA00047">
    <property type="reaction ID" value="UER00058"/>
</dbReference>
<dbReference type="InterPro" id="IPR050571">
    <property type="entry name" value="Class-IV_PLP-Dep_Aminotrnsfr"/>
</dbReference>
<dbReference type="Gene3D" id="3.30.470.10">
    <property type="match status" value="1"/>
</dbReference>
<evidence type="ECO:0000256" key="4">
    <source>
        <dbReference type="ARBA" id="ARBA00004931"/>
    </source>
</evidence>
<evidence type="ECO:0000256" key="13">
    <source>
        <dbReference type="ARBA" id="ARBA00048798"/>
    </source>
</evidence>
<dbReference type="EMBL" id="BCNO01000001">
    <property type="protein sequence ID" value="GAQ94137.1"/>
    <property type="molecule type" value="Genomic_DNA"/>
</dbReference>
<dbReference type="InterPro" id="IPR033939">
    <property type="entry name" value="BCAT_family"/>
</dbReference>
<dbReference type="Gene3D" id="3.20.10.10">
    <property type="entry name" value="D-amino Acid Aminotransferase, subunit A, domain 2"/>
    <property type="match status" value="1"/>
</dbReference>
<dbReference type="Pfam" id="PF01063">
    <property type="entry name" value="Aminotran_4"/>
    <property type="match status" value="1"/>
</dbReference>
<dbReference type="STRING" id="86166.TAGGR_1310"/>
<dbReference type="UniPathway" id="UPA00048">
    <property type="reaction ID" value="UER00073"/>
</dbReference>
<organism evidence="18 19">
    <name type="scientific">Thermodesulfovibrio aggregans</name>
    <dbReference type="NCBI Taxonomy" id="86166"/>
    <lineage>
        <taxon>Bacteria</taxon>
        <taxon>Pseudomonadati</taxon>
        <taxon>Nitrospirota</taxon>
        <taxon>Thermodesulfovibrionia</taxon>
        <taxon>Thermodesulfovibrionales</taxon>
        <taxon>Thermodesulfovibrionaceae</taxon>
        <taxon>Thermodesulfovibrio</taxon>
    </lineage>
</organism>
<comment type="similarity">
    <text evidence="6 15">Belongs to the class-IV pyridoxal-phosphate-dependent aminotransferase family.</text>
</comment>
<sequence>MVPKTEKIWMDGKFVNWDDAKVHVLTHSLHYGLAVFEGIRCYKTEKGPAVFRLKDHVERLFKSAHIFTLKIPFTEQEIFEAIKETIRVNKIDSCYIRPIVFVGYGNMGVYPKNNPIQVAIAVWNWGAYLGEEGLQKGIRVKTSSFIRNHVNSNMSRGKVAGYYVNSQLAKIEAISCGFDEAVLLDTEGYVSEGSGENIFIVRKGILKTTPLTSILEGITRDSVITIAKDLGIEVREERFTRDELYISDEAFFTGTAAEITPIREVDGRTIGSGSRGPITEEIQKLFFDIVNGKVSKYHHWLDFV</sequence>
<evidence type="ECO:0000313" key="18">
    <source>
        <dbReference type="EMBL" id="GAQ94137.1"/>
    </source>
</evidence>
<dbReference type="EC" id="2.6.1.42" evidence="17"/>
<dbReference type="InterPro" id="IPR043131">
    <property type="entry name" value="BCAT-like_N"/>
</dbReference>
<dbReference type="NCBIfam" id="NF005146">
    <property type="entry name" value="PRK06606.1"/>
    <property type="match status" value="1"/>
</dbReference>
<comment type="pathway">
    <text evidence="4 17">Amino-acid biosynthesis; L-valine biosynthesis; L-valine from pyruvate: step 4/4.</text>
</comment>
<keyword evidence="7 17" id="KW-0032">Aminotransferase</keyword>
<dbReference type="RefSeq" id="WP_059175610.1">
    <property type="nucleotide sequence ID" value="NZ_BCNO01000001.1"/>
</dbReference>
<dbReference type="UniPathway" id="UPA00049">
    <property type="reaction ID" value="UER00062"/>
</dbReference>
<dbReference type="PANTHER" id="PTHR42743:SF11">
    <property type="entry name" value="AMINODEOXYCHORISMATE LYASE"/>
    <property type="match status" value="1"/>
</dbReference>
<dbReference type="GO" id="GO:0009098">
    <property type="term" value="P:L-leucine biosynthetic process"/>
    <property type="evidence" value="ECO:0007669"/>
    <property type="project" value="UniProtKB-UniPathway"/>
</dbReference>
<evidence type="ECO:0000256" key="5">
    <source>
        <dbReference type="ARBA" id="ARBA00005072"/>
    </source>
</evidence>
<keyword evidence="8 17" id="KW-0028">Amino-acid biosynthesis</keyword>
<dbReference type="OrthoDB" id="9804984at2"/>